<evidence type="ECO:0000313" key="2">
    <source>
        <dbReference type="Proteomes" id="UP000679129"/>
    </source>
</evidence>
<organism evidence="1 2">
    <name type="scientific">Candidatus Minimicrobia naudis</name>
    <dbReference type="NCBI Taxonomy" id="2841263"/>
    <lineage>
        <taxon>Bacteria</taxon>
        <taxon>Candidatus Saccharimonadota</taxon>
        <taxon>Candidatus Saccharimonadota incertae sedis</taxon>
        <taxon>Candidatus Minimicrobia</taxon>
    </lineage>
</organism>
<dbReference type="AlphaFoldDB" id="A0A8F1MBS6"/>
<gene>
    <name evidence="1" type="ORF">KOY48_04795</name>
</gene>
<protein>
    <submittedName>
        <fullName evidence="1">Uncharacterized protein</fullName>
    </submittedName>
</protein>
<accession>A0A8F1MBS6</accession>
<name>A0A8F1MBS6_9BACT</name>
<reference evidence="1" key="1">
    <citation type="submission" date="2021-06" db="EMBL/GenBank/DDBJ databases">
        <title>An adapted protocol for Saccharibacteria cultivation: two new species join this phylum of Candidate Phyla Radiations.</title>
        <authorList>
            <person name="Ibrahim A."/>
            <person name="Maatouk M."/>
            <person name="Zgheib R."/>
            <person name="Haddad G."/>
            <person name="Bou Khalil J."/>
            <person name="Raoult D."/>
            <person name="Bittar F."/>
        </authorList>
    </citation>
    <scope>NUCLEOTIDE SEQUENCE</scope>
    <source>
        <strain evidence="1">IHU1</strain>
    </source>
</reference>
<sequence length="103" mass="11753">MKTVWRCFAGGLLVDSKNNLADFSSGKADNDQEVVPYSRPHCKTPEPLKPLNKCEGELDKVASHVDEPFIELVNHERQRLSRQLAVSWRLAVIIHKKYLVILN</sequence>
<keyword evidence="2" id="KW-1185">Reference proteome</keyword>
<dbReference type="EMBL" id="CP076460">
    <property type="protein sequence ID" value="QWQ32154.1"/>
    <property type="molecule type" value="Genomic_DNA"/>
</dbReference>
<proteinExistence type="predicted"/>
<evidence type="ECO:0000313" key="1">
    <source>
        <dbReference type="EMBL" id="QWQ32154.1"/>
    </source>
</evidence>
<dbReference type="Proteomes" id="UP000679129">
    <property type="component" value="Chromosome"/>
</dbReference>
<dbReference type="KEGG" id="mnd:KOY48_04795"/>